<feature type="region of interest" description="Disordered" evidence="1">
    <location>
        <begin position="1"/>
        <end position="27"/>
    </location>
</feature>
<name>A9NMZ8_PICSI</name>
<dbReference type="OMA" id="FRIKKRW"/>
<organism evidence="2">
    <name type="scientific">Picea sitchensis</name>
    <name type="common">Sitka spruce</name>
    <name type="synonym">Pinus sitchensis</name>
    <dbReference type="NCBI Taxonomy" id="3332"/>
    <lineage>
        <taxon>Eukaryota</taxon>
        <taxon>Viridiplantae</taxon>
        <taxon>Streptophyta</taxon>
        <taxon>Embryophyta</taxon>
        <taxon>Tracheophyta</taxon>
        <taxon>Spermatophyta</taxon>
        <taxon>Pinopsida</taxon>
        <taxon>Pinidae</taxon>
        <taxon>Conifers I</taxon>
        <taxon>Pinales</taxon>
        <taxon>Pinaceae</taxon>
        <taxon>Picea</taxon>
    </lineage>
</organism>
<evidence type="ECO:0000256" key="1">
    <source>
        <dbReference type="SAM" id="MobiDB-lite"/>
    </source>
</evidence>
<dbReference type="GO" id="GO:0006812">
    <property type="term" value="P:monoatomic cation transport"/>
    <property type="evidence" value="ECO:0007669"/>
    <property type="project" value="InterPro"/>
</dbReference>
<dbReference type="PANTHER" id="PTHR35484">
    <property type="entry name" value="OUTER ENVELOPE PORE PROTEIN 37, CHLOROPLASTIC"/>
    <property type="match status" value="1"/>
</dbReference>
<dbReference type="GO" id="GO:0005216">
    <property type="term" value="F:monoatomic ion channel activity"/>
    <property type="evidence" value="ECO:0007669"/>
    <property type="project" value="InterPro"/>
</dbReference>
<dbReference type="PANTHER" id="PTHR35484:SF2">
    <property type="entry name" value="OUTER ENVELOPE PORE PROTEIN 37, CHLOROPLASTIC"/>
    <property type="match status" value="1"/>
</dbReference>
<accession>A9NMZ8</accession>
<proteinExistence type="evidence at transcript level"/>
<reference evidence="2" key="1">
    <citation type="journal article" date="2008" name="BMC Genomics">
        <title>A conifer genomics resource of 200,000 spruce (Picea spp.) ESTs and 6,464 high-quality, sequence-finished full-length cDNAs for Sitka spruce (Picea sitchensis).</title>
        <authorList>
            <person name="Ralph S.G."/>
            <person name="Chun H.J."/>
            <person name="Kolosova N."/>
            <person name="Cooper D."/>
            <person name="Oddy C."/>
            <person name="Ritland C.E."/>
            <person name="Kirkpatrick R."/>
            <person name="Moore R."/>
            <person name="Barber S."/>
            <person name="Holt R.A."/>
            <person name="Jones S.J."/>
            <person name="Marra M.A."/>
            <person name="Douglas C.J."/>
            <person name="Ritland K."/>
            <person name="Bohlmann J."/>
        </authorList>
    </citation>
    <scope>NUCLEOTIDE SEQUENCE</scope>
    <source>
        <tissue evidence="2">Green portion of the leader tissue</tissue>
    </source>
</reference>
<dbReference type="AlphaFoldDB" id="A9NMZ8"/>
<protein>
    <recommendedName>
        <fullName evidence="3">Outer envelope pore protein 37, chloroplastic</fullName>
    </recommendedName>
</protein>
<dbReference type="EMBL" id="EF082654">
    <property type="protein sequence ID" value="ABK22009.1"/>
    <property type="molecule type" value="mRNA"/>
</dbReference>
<dbReference type="GO" id="GO:0009707">
    <property type="term" value="C:chloroplast outer membrane"/>
    <property type="evidence" value="ECO:0007669"/>
    <property type="project" value="TreeGrafter"/>
</dbReference>
<evidence type="ECO:0000313" key="2">
    <source>
        <dbReference type="EMBL" id="ABK22009.1"/>
    </source>
</evidence>
<sequence>MGEDLVEAPPSPPPNAEPLQTFSNESKKSRFISLPRIKFDGDWRKYAAVKVSSEFDSEGSVFFNKISARVFDGIAKIKGSFQRSGSGEIRSPQLGFVTKYLSVLYDHEDRNTLVTASADLPKRLQLKLVTDVQAQQGELKLLTSLADPRYRAELSCDVPSIGLPRAVVTFPNGEVKLEDEIQDQRRVLSINGFVAGKFMNGLCMAGYNDNNVNLKYKYKDEEMTIVPSISFPSKELSLGFKRQFNPLNKLSYFYDFNSTAWSAVYKHQPIDDFKVKVGYDSKVRLGWASAWVGKENLGAKKAPMKVKFQVMLQVPQDDVKSSAVLFRVKKRVDL</sequence>
<evidence type="ECO:0008006" key="3">
    <source>
        <dbReference type="Google" id="ProtNLM"/>
    </source>
</evidence>
<dbReference type="InterPro" id="IPR038951">
    <property type="entry name" value="OEP37-like"/>
</dbReference>